<keyword evidence="2" id="KW-1185">Reference proteome</keyword>
<dbReference type="Proteomes" id="UP000591537">
    <property type="component" value="Unassembled WGS sequence"/>
</dbReference>
<accession>A0A7W9TJI7</accession>
<evidence type="ECO:0000313" key="2">
    <source>
        <dbReference type="Proteomes" id="UP000591537"/>
    </source>
</evidence>
<dbReference type="EMBL" id="JACHGV010000024">
    <property type="protein sequence ID" value="MBB6081879.1"/>
    <property type="molecule type" value="Genomic_DNA"/>
</dbReference>
<organism evidence="1 2">
    <name type="scientific">Streptomyces paradoxus</name>
    <dbReference type="NCBI Taxonomy" id="66375"/>
    <lineage>
        <taxon>Bacteria</taxon>
        <taxon>Bacillati</taxon>
        <taxon>Actinomycetota</taxon>
        <taxon>Actinomycetes</taxon>
        <taxon>Kitasatosporales</taxon>
        <taxon>Streptomycetaceae</taxon>
        <taxon>Streptomyces</taxon>
    </lineage>
</organism>
<gene>
    <name evidence="1" type="ORF">HNR57_007842</name>
</gene>
<sequence length="67" mass="7304">MLSPEVPGWSFASEVNPSEAVHFTSTPGRHLRHRQSRLAVVRVLADEVKAGLGQGMPHLPKQVGRHG</sequence>
<evidence type="ECO:0000313" key="1">
    <source>
        <dbReference type="EMBL" id="MBB6081879.1"/>
    </source>
</evidence>
<protein>
    <submittedName>
        <fullName evidence="1">Uncharacterized protein</fullName>
    </submittedName>
</protein>
<reference evidence="1 2" key="1">
    <citation type="submission" date="2020-08" db="EMBL/GenBank/DDBJ databases">
        <title>Genomic Encyclopedia of Type Strains, Phase IV (KMG-IV): sequencing the most valuable type-strain genomes for metagenomic binning, comparative biology and taxonomic classification.</title>
        <authorList>
            <person name="Goeker M."/>
        </authorList>
    </citation>
    <scope>NUCLEOTIDE SEQUENCE [LARGE SCALE GENOMIC DNA]</scope>
    <source>
        <strain evidence="1 2">DSM 43350</strain>
    </source>
</reference>
<dbReference type="RefSeq" id="WP_184568011.1">
    <property type="nucleotide sequence ID" value="NZ_BAAARS010000024.1"/>
</dbReference>
<name>A0A7W9TJI7_9ACTN</name>
<proteinExistence type="predicted"/>
<dbReference type="AlphaFoldDB" id="A0A7W9TJI7"/>
<comment type="caution">
    <text evidence="1">The sequence shown here is derived from an EMBL/GenBank/DDBJ whole genome shotgun (WGS) entry which is preliminary data.</text>
</comment>